<evidence type="ECO:0000313" key="4">
    <source>
        <dbReference type="Proteomes" id="UP000235616"/>
    </source>
</evidence>
<dbReference type="InterPro" id="IPR029055">
    <property type="entry name" value="Ntn_hydrolases_N"/>
</dbReference>
<keyword evidence="4" id="KW-1185">Reference proteome</keyword>
<organism evidence="3 4">
    <name type="scientific">Trinickia dabaoshanensis</name>
    <dbReference type="NCBI Taxonomy" id="564714"/>
    <lineage>
        <taxon>Bacteria</taxon>
        <taxon>Pseudomonadati</taxon>
        <taxon>Pseudomonadota</taxon>
        <taxon>Betaproteobacteria</taxon>
        <taxon>Burkholderiales</taxon>
        <taxon>Burkholderiaceae</taxon>
        <taxon>Trinickia</taxon>
    </lineage>
</organism>
<gene>
    <name evidence="3" type="ORF">C0Z18_12945</name>
</gene>
<comment type="caution">
    <text evidence="3">The sequence shown here is derived from an EMBL/GenBank/DDBJ whole genome shotgun (WGS) entry which is preliminary data.</text>
</comment>
<dbReference type="InterPro" id="IPR026869">
    <property type="entry name" value="EgtC-like"/>
</dbReference>
<dbReference type="OrthoDB" id="321954at2"/>
<dbReference type="EMBL" id="PNYA01000010">
    <property type="protein sequence ID" value="PMS19827.1"/>
    <property type="molecule type" value="Genomic_DNA"/>
</dbReference>
<dbReference type="RefSeq" id="WP_102645901.1">
    <property type="nucleotide sequence ID" value="NZ_PNYA01000010.1"/>
</dbReference>
<reference evidence="3 4" key="1">
    <citation type="submission" date="2018-01" db="EMBL/GenBank/DDBJ databases">
        <title>Whole genome analyses suggest that Burkholderia sensu lato contains two further novel genera in the rhizoxinica-symbiotica group Mycetohabitans gen. nov., and Trinickia gen. nov.: implications for the evolution of diazotrophy and nodulation in the Burkholderiaceae.</title>
        <authorList>
            <person name="Estrada-de los Santos P."/>
            <person name="Palmer M."/>
            <person name="Chavez-Ramirez B."/>
            <person name="Beukes C."/>
            <person name="Steenkamp E.T."/>
            <person name="Hirsch A.M."/>
            <person name="Manyaka P."/>
            <person name="Maluk M."/>
            <person name="Lafos M."/>
            <person name="Crook M."/>
            <person name="Gross E."/>
            <person name="Simon M.F."/>
            <person name="Bueno dos Reis Junior F."/>
            <person name="Poole P.S."/>
            <person name="Venter S.N."/>
            <person name="James E.K."/>
        </authorList>
    </citation>
    <scope>NUCLEOTIDE SEQUENCE [LARGE SCALE GENOMIC DNA]</scope>
    <source>
        <strain evidence="3 4">GIMN1.004</strain>
    </source>
</reference>
<name>A0A2N7VRN3_9BURK</name>
<evidence type="ECO:0008006" key="5">
    <source>
        <dbReference type="Google" id="ProtNLM"/>
    </source>
</evidence>
<dbReference type="Proteomes" id="UP000235616">
    <property type="component" value="Unassembled WGS sequence"/>
</dbReference>
<protein>
    <recommendedName>
        <fullName evidence="5">Glutamine amidotransferase type-2 domain-containing protein</fullName>
    </recommendedName>
</protein>
<evidence type="ECO:0000313" key="3">
    <source>
        <dbReference type="EMBL" id="PMS19827.1"/>
    </source>
</evidence>
<feature type="region of interest" description="Disordered" evidence="2">
    <location>
        <begin position="167"/>
        <end position="186"/>
    </location>
</feature>
<evidence type="ECO:0000256" key="2">
    <source>
        <dbReference type="SAM" id="MobiDB-lite"/>
    </source>
</evidence>
<accession>A0A2N7VRN3</accession>
<dbReference type="Pfam" id="PF13230">
    <property type="entry name" value="GATase_4"/>
    <property type="match status" value="1"/>
</dbReference>
<evidence type="ECO:0000256" key="1">
    <source>
        <dbReference type="ARBA" id="ARBA00022962"/>
    </source>
</evidence>
<dbReference type="AlphaFoldDB" id="A0A2N7VRN3"/>
<proteinExistence type="predicted"/>
<sequence length="186" mass="20401">MWRPRSVAYHRFARHGAQAPGIHNGRLDGIAARSGAEQSFRPVGTTDSELAFCLLLDYLAPLWHAGSIPEIGDRLDRVTRFAADMREMGPANFLYADSEVVFAHGDRRTQTDGSVTPPGLWSLCRKCAVDADALTRAGVTIGGGGGEQEIVLFASVPLTSERPWHQGRRTHRCYPTPHARRAGRLV</sequence>
<dbReference type="Gene3D" id="3.60.20.10">
    <property type="entry name" value="Glutamine Phosphoribosylpyrophosphate, subunit 1, domain 1"/>
    <property type="match status" value="1"/>
</dbReference>
<keyword evidence="1" id="KW-0315">Glutamine amidotransferase</keyword>